<sequence>MAPKLTKQQKADLVLRLCALKEAQARHLRTAVHKAAVGAERKVHRRVKKVSMTVRSVPILEVLNYERRASPTIAEIGKLARRP</sequence>
<dbReference type="GeneID" id="30030559"/>
<gene>
    <name evidence="1" type="ORF">METBIDRAFT_42762</name>
</gene>
<reference evidence="1 2" key="1">
    <citation type="submission" date="2016-05" db="EMBL/GenBank/DDBJ databases">
        <title>Comparative genomics of biotechnologically important yeasts.</title>
        <authorList>
            <consortium name="DOE Joint Genome Institute"/>
            <person name="Riley R."/>
            <person name="Haridas S."/>
            <person name="Wolfe K.H."/>
            <person name="Lopes M.R."/>
            <person name="Hittinger C.T."/>
            <person name="Goker M."/>
            <person name="Salamov A."/>
            <person name="Wisecaver J."/>
            <person name="Long T.M."/>
            <person name="Aerts A.L."/>
            <person name="Barry K."/>
            <person name="Choi C."/>
            <person name="Clum A."/>
            <person name="Coughlan A.Y."/>
            <person name="Deshpande S."/>
            <person name="Douglass A.P."/>
            <person name="Hanson S.J."/>
            <person name="Klenk H.-P."/>
            <person name="LaButti K."/>
            <person name="Lapidus A."/>
            <person name="Lindquist E."/>
            <person name="Lipzen A."/>
            <person name="Meier-kolthoff J.P."/>
            <person name="Ohm R.A."/>
            <person name="Otillar R.P."/>
            <person name="Pangilinan J."/>
            <person name="Peng Y."/>
            <person name="Rokas A."/>
            <person name="Rosa C.A."/>
            <person name="Scheuner C."/>
            <person name="Sibirny A.A."/>
            <person name="Slot J.C."/>
            <person name="Stielow J.B."/>
            <person name="Sun H."/>
            <person name="Kurtzman C.P."/>
            <person name="Blackwell M."/>
            <person name="Grigoriev I.V."/>
            <person name="Jeffries T.W."/>
        </authorList>
    </citation>
    <scope>NUCLEOTIDE SEQUENCE [LARGE SCALE GENOMIC DNA]</scope>
    <source>
        <strain evidence="1 2">NRRL YB-4993</strain>
    </source>
</reference>
<dbReference type="Proteomes" id="UP000092555">
    <property type="component" value="Unassembled WGS sequence"/>
</dbReference>
<dbReference type="RefSeq" id="XP_018712066.1">
    <property type="nucleotide sequence ID" value="XM_018857583.1"/>
</dbReference>
<name>A0A1A0HC18_9ASCO</name>
<comment type="caution">
    <text evidence="1">The sequence shown here is derived from an EMBL/GenBank/DDBJ whole genome shotgun (WGS) entry which is preliminary data.</text>
</comment>
<keyword evidence="2" id="KW-1185">Reference proteome</keyword>
<dbReference type="EMBL" id="LXTC01000003">
    <property type="protein sequence ID" value="OBA21556.1"/>
    <property type="molecule type" value="Genomic_DNA"/>
</dbReference>
<evidence type="ECO:0000313" key="1">
    <source>
        <dbReference type="EMBL" id="OBA21556.1"/>
    </source>
</evidence>
<dbReference type="AlphaFoldDB" id="A0A1A0HC18"/>
<accession>A0A1A0HC18</accession>
<proteinExistence type="predicted"/>
<dbReference type="OrthoDB" id="4010849at2759"/>
<evidence type="ECO:0000313" key="2">
    <source>
        <dbReference type="Proteomes" id="UP000092555"/>
    </source>
</evidence>
<organism evidence="1 2">
    <name type="scientific">Metschnikowia bicuspidata var. bicuspidata NRRL YB-4993</name>
    <dbReference type="NCBI Taxonomy" id="869754"/>
    <lineage>
        <taxon>Eukaryota</taxon>
        <taxon>Fungi</taxon>
        <taxon>Dikarya</taxon>
        <taxon>Ascomycota</taxon>
        <taxon>Saccharomycotina</taxon>
        <taxon>Pichiomycetes</taxon>
        <taxon>Metschnikowiaceae</taxon>
        <taxon>Metschnikowia</taxon>
    </lineage>
</organism>
<protein>
    <submittedName>
        <fullName evidence="1">Uncharacterized protein</fullName>
    </submittedName>
</protein>